<proteinExistence type="predicted"/>
<protein>
    <submittedName>
        <fullName evidence="2">Uncharacterized protein</fullName>
    </submittedName>
</protein>
<organism evidence="2 3">
    <name type="scientific">Jeotgalibacillus proteolyticus</name>
    <dbReference type="NCBI Taxonomy" id="2082395"/>
    <lineage>
        <taxon>Bacteria</taxon>
        <taxon>Bacillati</taxon>
        <taxon>Bacillota</taxon>
        <taxon>Bacilli</taxon>
        <taxon>Bacillales</taxon>
        <taxon>Caryophanaceae</taxon>
        <taxon>Jeotgalibacillus</taxon>
    </lineage>
</organism>
<accession>A0A2S5G779</accession>
<name>A0A2S5G779_9BACL</name>
<dbReference type="Proteomes" id="UP000239047">
    <property type="component" value="Unassembled WGS sequence"/>
</dbReference>
<evidence type="ECO:0000256" key="1">
    <source>
        <dbReference type="SAM" id="Coils"/>
    </source>
</evidence>
<dbReference type="RefSeq" id="WP_104059446.1">
    <property type="nucleotide sequence ID" value="NZ_PREZ01000008.1"/>
</dbReference>
<comment type="caution">
    <text evidence="2">The sequence shown here is derived from an EMBL/GenBank/DDBJ whole genome shotgun (WGS) entry which is preliminary data.</text>
</comment>
<dbReference type="Pfam" id="PF14182">
    <property type="entry name" value="YgaB"/>
    <property type="match status" value="1"/>
</dbReference>
<dbReference type="InterPro" id="IPR025572">
    <property type="entry name" value="YgaB"/>
</dbReference>
<reference evidence="2 3" key="1">
    <citation type="submission" date="2018-02" db="EMBL/GenBank/DDBJ databases">
        <title>Jeotgalibacillus proteolyticum sp. nov. a protease producing bacterium isolated from ocean sediments of Laizhou Bay.</title>
        <authorList>
            <person name="Li Y."/>
        </authorList>
    </citation>
    <scope>NUCLEOTIDE SEQUENCE [LARGE SCALE GENOMIC DNA]</scope>
    <source>
        <strain evidence="2 3">22-7</strain>
    </source>
</reference>
<gene>
    <name evidence="2" type="ORF">C4B60_18095</name>
</gene>
<evidence type="ECO:0000313" key="3">
    <source>
        <dbReference type="Proteomes" id="UP000239047"/>
    </source>
</evidence>
<sequence>MNGFKRRVLDQMEIAEELLWLHAEVEKKKKMQSLMQTLAISESAEQLALQLEELQERLKSVQEQFDQQMTDVIAAFHA</sequence>
<evidence type="ECO:0000313" key="2">
    <source>
        <dbReference type="EMBL" id="PPA68830.1"/>
    </source>
</evidence>
<dbReference type="EMBL" id="PREZ01000008">
    <property type="protein sequence ID" value="PPA68830.1"/>
    <property type="molecule type" value="Genomic_DNA"/>
</dbReference>
<keyword evidence="3" id="KW-1185">Reference proteome</keyword>
<dbReference type="OrthoDB" id="2455836at2"/>
<dbReference type="AlphaFoldDB" id="A0A2S5G779"/>
<feature type="coiled-coil region" evidence="1">
    <location>
        <begin position="44"/>
        <end position="71"/>
    </location>
</feature>
<keyword evidence="1" id="KW-0175">Coiled coil</keyword>